<proteinExistence type="predicted"/>
<accession>A0A9W8BGD7</accession>
<dbReference type="AlphaFoldDB" id="A0A9W8BGD7"/>
<comment type="caution">
    <text evidence="1">The sequence shown here is derived from an EMBL/GenBank/DDBJ whole genome shotgun (WGS) entry which is preliminary data.</text>
</comment>
<keyword evidence="2" id="KW-1185">Reference proteome</keyword>
<gene>
    <name evidence="1" type="ORF">H4R26_004984</name>
</gene>
<dbReference type="Proteomes" id="UP001150907">
    <property type="component" value="Unassembled WGS sequence"/>
</dbReference>
<dbReference type="EMBL" id="JANBQF010000669">
    <property type="protein sequence ID" value="KAJ1999630.1"/>
    <property type="molecule type" value="Genomic_DNA"/>
</dbReference>
<name>A0A9W8BGD7_9FUNG</name>
<sequence length="231" mass="25797">MWKSYKASPTSARKELMFKFSDGQESAKQPEITMPAKVQYNSINSSKLSTGEVIPFGNGHLVPIVYDDDALFVAVGETDYSWFVSKFDEKKKKVVMTPDINSDFVKTYNSVCDFVEEKIKSGGFSVIDPSLKGRLSKVNKLYKVTGQFNKFYSNLSNYSTFFSKGGREIDSVDDIPRAGSAIFCIRINSVFVGPKTVSINSAVIQMVPISRKYEEGEGMSKLIVDMKKLGF</sequence>
<reference evidence="1" key="1">
    <citation type="submission" date="2022-07" db="EMBL/GenBank/DDBJ databases">
        <title>Phylogenomic reconstructions and comparative analyses of Kickxellomycotina fungi.</title>
        <authorList>
            <person name="Reynolds N.K."/>
            <person name="Stajich J.E."/>
            <person name="Barry K."/>
            <person name="Grigoriev I.V."/>
            <person name="Crous P."/>
            <person name="Smith M.E."/>
        </authorList>
    </citation>
    <scope>NUCLEOTIDE SEQUENCE</scope>
    <source>
        <strain evidence="1">IMI 214461</strain>
    </source>
</reference>
<dbReference type="OrthoDB" id="5588009at2759"/>
<protein>
    <submittedName>
        <fullName evidence="1">Uncharacterized protein</fullName>
    </submittedName>
</protein>
<evidence type="ECO:0000313" key="1">
    <source>
        <dbReference type="EMBL" id="KAJ1999630.1"/>
    </source>
</evidence>
<organism evidence="1 2">
    <name type="scientific">Coemansia thaxteri</name>
    <dbReference type="NCBI Taxonomy" id="2663907"/>
    <lineage>
        <taxon>Eukaryota</taxon>
        <taxon>Fungi</taxon>
        <taxon>Fungi incertae sedis</taxon>
        <taxon>Zoopagomycota</taxon>
        <taxon>Kickxellomycotina</taxon>
        <taxon>Kickxellomycetes</taxon>
        <taxon>Kickxellales</taxon>
        <taxon>Kickxellaceae</taxon>
        <taxon>Coemansia</taxon>
    </lineage>
</organism>
<evidence type="ECO:0000313" key="2">
    <source>
        <dbReference type="Proteomes" id="UP001150907"/>
    </source>
</evidence>